<dbReference type="GO" id="GO:0006508">
    <property type="term" value="P:proteolysis"/>
    <property type="evidence" value="ECO:0007669"/>
    <property type="project" value="UniProtKB-KW"/>
</dbReference>
<evidence type="ECO:0000256" key="7">
    <source>
        <dbReference type="ARBA" id="ARBA00022801"/>
    </source>
</evidence>
<dbReference type="GO" id="GO:0005773">
    <property type="term" value="C:vacuole"/>
    <property type="evidence" value="ECO:0007669"/>
    <property type="project" value="TreeGrafter"/>
</dbReference>
<keyword evidence="8" id="KW-1015">Disulfide bond</keyword>
<dbReference type="PANTHER" id="PTHR11802:SF78">
    <property type="entry name" value="CARBOXYPEPTIDASE"/>
    <property type="match status" value="1"/>
</dbReference>
<dbReference type="InterPro" id="IPR001563">
    <property type="entry name" value="Peptidase_S10"/>
</dbReference>
<dbReference type="Gene3D" id="6.10.250.940">
    <property type="match status" value="1"/>
</dbReference>
<protein>
    <recommendedName>
        <fullName evidence="10">Carboxypeptidase</fullName>
        <ecNumber evidence="10">3.4.16.-</ecNumber>
    </recommendedName>
</protein>
<dbReference type="PANTHER" id="PTHR11802">
    <property type="entry name" value="SERINE PROTEASE FAMILY S10 SERINE CARBOXYPEPTIDASE"/>
    <property type="match status" value="1"/>
</dbReference>
<dbReference type="InterPro" id="IPR018202">
    <property type="entry name" value="Ser_caboxypep_ser_AS"/>
</dbReference>
<evidence type="ECO:0000313" key="11">
    <source>
        <dbReference type="EMBL" id="KZM81412.1"/>
    </source>
</evidence>
<keyword evidence="6 10" id="KW-0732">Signal</keyword>
<evidence type="ECO:0000256" key="1">
    <source>
        <dbReference type="ARBA" id="ARBA00004613"/>
    </source>
</evidence>
<keyword evidence="7 10" id="KW-0378">Hydrolase</keyword>
<keyword evidence="3" id="KW-0964">Secreted</keyword>
<evidence type="ECO:0000256" key="10">
    <source>
        <dbReference type="RuleBase" id="RU361156"/>
    </source>
</evidence>
<dbReference type="Gene3D" id="3.40.50.1820">
    <property type="entry name" value="alpha/beta hydrolase"/>
    <property type="match status" value="1"/>
</dbReference>
<name>A0A175YF15_DAUCS</name>
<dbReference type="Pfam" id="PF00450">
    <property type="entry name" value="Peptidase_S10"/>
    <property type="match status" value="1"/>
</dbReference>
<dbReference type="PRINTS" id="PR00724">
    <property type="entry name" value="CRBOXYPTASEC"/>
</dbReference>
<gene>
    <name evidence="11" type="ORF">DCAR_029025</name>
</gene>
<dbReference type="InterPro" id="IPR029058">
    <property type="entry name" value="AB_hydrolase_fold"/>
</dbReference>
<dbReference type="GO" id="GO:0004185">
    <property type="term" value="F:serine-type carboxypeptidase activity"/>
    <property type="evidence" value="ECO:0007669"/>
    <property type="project" value="UniProtKB-UniRule"/>
</dbReference>
<dbReference type="Gene3D" id="3.40.50.11320">
    <property type="match status" value="1"/>
</dbReference>
<dbReference type="EMBL" id="LNRQ01000009">
    <property type="protein sequence ID" value="KZM81412.1"/>
    <property type="molecule type" value="Genomic_DNA"/>
</dbReference>
<keyword evidence="9" id="KW-0325">Glycoprotein</keyword>
<dbReference type="InterPro" id="IPR033124">
    <property type="entry name" value="Ser_caboxypep_his_AS"/>
</dbReference>
<evidence type="ECO:0000256" key="5">
    <source>
        <dbReference type="ARBA" id="ARBA00022670"/>
    </source>
</evidence>
<accession>A0A175YF15</accession>
<feature type="chain" id="PRO_5007948554" description="Carboxypeptidase" evidence="10">
    <location>
        <begin position="23"/>
        <end position="497"/>
    </location>
</feature>
<feature type="signal peptide" evidence="10">
    <location>
        <begin position="1"/>
        <end position="22"/>
    </location>
</feature>
<dbReference type="EC" id="3.4.16.-" evidence="10"/>
<proteinExistence type="inferred from homology"/>
<dbReference type="GO" id="GO:0005576">
    <property type="term" value="C:extracellular region"/>
    <property type="evidence" value="ECO:0007669"/>
    <property type="project" value="UniProtKB-SubCell"/>
</dbReference>
<keyword evidence="5 10" id="KW-0645">Protease</keyword>
<keyword evidence="4 10" id="KW-0121">Carboxypeptidase</keyword>
<evidence type="ECO:0000256" key="2">
    <source>
        <dbReference type="ARBA" id="ARBA00009431"/>
    </source>
</evidence>
<organism evidence="11">
    <name type="scientific">Daucus carota subsp. sativus</name>
    <name type="common">Carrot</name>
    <dbReference type="NCBI Taxonomy" id="79200"/>
    <lineage>
        <taxon>Eukaryota</taxon>
        <taxon>Viridiplantae</taxon>
        <taxon>Streptophyta</taxon>
        <taxon>Embryophyta</taxon>
        <taxon>Tracheophyta</taxon>
        <taxon>Spermatophyta</taxon>
        <taxon>Magnoliopsida</taxon>
        <taxon>eudicotyledons</taxon>
        <taxon>Gunneridae</taxon>
        <taxon>Pentapetalae</taxon>
        <taxon>asterids</taxon>
        <taxon>campanulids</taxon>
        <taxon>Apiales</taxon>
        <taxon>Apiaceae</taxon>
        <taxon>Apioideae</taxon>
        <taxon>Scandiceae</taxon>
        <taxon>Daucinae</taxon>
        <taxon>Daucus</taxon>
        <taxon>Daucus sect. Daucus</taxon>
    </lineage>
</organism>
<dbReference type="PROSITE" id="PS00131">
    <property type="entry name" value="CARBOXYPEPT_SER_SER"/>
    <property type="match status" value="1"/>
</dbReference>
<evidence type="ECO:0000256" key="8">
    <source>
        <dbReference type="ARBA" id="ARBA00023157"/>
    </source>
</evidence>
<evidence type="ECO:0000256" key="6">
    <source>
        <dbReference type="ARBA" id="ARBA00022729"/>
    </source>
</evidence>
<sequence>MKHSPLNLFILLIPLLHSLSHATATVDQAGLLTALRRAKMQSQGEHTFNEKWFDNMSFEVDEETTDRKMQDDLMKDGLPGQPFPVKFKQFAGYVSVDKSTGRSLFYYFTEAVENPASKPLILWLNGGPGCSSLGVGAMVEIGPFGVKSDGKSLYAREFAWNKVANVLYVESPAGVGFSYSNATSDYELSGDTRTELMQSPYLTAQDAYTFLLNWFARFPQYRTKDFYIIGESYAGFYIPELADVILKRNTDKKPFTKIQLKGIMVGNGIMNDATDNNGTFDYMWSHAMISDETYQGLLKFCTSPNFNRTKCDLVQFAVDEEVGTIDFYNIYGPVCSHSNASKKAKCAQDYDPCELSYVRNYLNLPRVQEILHANGTNIPYAWDACSEMVHSYWKDSPTSMFPIYKSLISSGLRILIYSGDMDAVVPVTSTRYSLNALKLDVKKPWHFWVDDLGEVGGYQIVYEGLTFSTVRGAGHEVPRVQPQRSLSLLKKFIAGQF</sequence>
<dbReference type="OMA" id="HNINMNT"/>
<dbReference type="Gramene" id="KZM81412">
    <property type="protein sequence ID" value="KZM81412"/>
    <property type="gene ID" value="DCAR_029025"/>
</dbReference>
<dbReference type="PROSITE" id="PS00560">
    <property type="entry name" value="CARBOXYPEPT_SER_HIS"/>
    <property type="match status" value="1"/>
</dbReference>
<dbReference type="FunFam" id="3.40.50.11320:FF:000002">
    <property type="entry name" value="Carboxypeptidase"/>
    <property type="match status" value="1"/>
</dbReference>
<comment type="subcellular location">
    <subcellularLocation>
        <location evidence="1">Secreted</location>
    </subcellularLocation>
</comment>
<evidence type="ECO:0000256" key="9">
    <source>
        <dbReference type="ARBA" id="ARBA00023180"/>
    </source>
</evidence>
<comment type="caution">
    <text evidence="11">The sequence shown here is derived from an EMBL/GenBank/DDBJ whole genome shotgun (WGS) entry which is preliminary data.</text>
</comment>
<reference evidence="11" key="1">
    <citation type="journal article" date="2016" name="Nat. Genet.">
        <title>A high-quality carrot genome assembly provides new insights into carotenoid accumulation and asterid genome evolution.</title>
        <authorList>
            <person name="Iorizzo M."/>
            <person name="Ellison S."/>
            <person name="Senalik D."/>
            <person name="Zeng P."/>
            <person name="Satapoomin P."/>
            <person name="Huang J."/>
            <person name="Bowman M."/>
            <person name="Iovene M."/>
            <person name="Sanseverino W."/>
            <person name="Cavagnaro P."/>
            <person name="Yildiz M."/>
            <person name="Macko-Podgorni A."/>
            <person name="Moranska E."/>
            <person name="Grzebelus E."/>
            <person name="Grzebelus D."/>
            <person name="Ashrafi H."/>
            <person name="Zheng Z."/>
            <person name="Cheng S."/>
            <person name="Spooner D."/>
            <person name="Van Deynze A."/>
            <person name="Simon P."/>
        </authorList>
    </citation>
    <scope>NUCLEOTIDE SEQUENCE [LARGE SCALE GENOMIC DNA]</scope>
    <source>
        <tissue evidence="11">Leaf</tissue>
    </source>
</reference>
<dbReference type="SUPFAM" id="SSF53474">
    <property type="entry name" value="alpha/beta-Hydrolases"/>
    <property type="match status" value="1"/>
</dbReference>
<dbReference type="FunFam" id="3.40.50.1820:FF:000030">
    <property type="entry name" value="Carboxypeptidase"/>
    <property type="match status" value="1"/>
</dbReference>
<evidence type="ECO:0000256" key="4">
    <source>
        <dbReference type="ARBA" id="ARBA00022645"/>
    </source>
</evidence>
<comment type="similarity">
    <text evidence="2 10">Belongs to the peptidase S10 family.</text>
</comment>
<evidence type="ECO:0000256" key="3">
    <source>
        <dbReference type="ARBA" id="ARBA00022525"/>
    </source>
</evidence>
<dbReference type="AlphaFoldDB" id="A0A175YF15"/>